<keyword evidence="5" id="KW-0805">Transcription regulation</keyword>
<dbReference type="FunFam" id="4.10.280.10:FF:000006">
    <property type="entry name" value="Neurogenic differentiation factor"/>
    <property type="match status" value="1"/>
</dbReference>
<dbReference type="PANTHER" id="PTHR19290">
    <property type="entry name" value="BASIC HELIX-LOOP-HELIX PROTEIN NEUROGENIN-RELATED"/>
    <property type="match status" value="1"/>
</dbReference>
<dbReference type="GO" id="GO:0070888">
    <property type="term" value="F:E-box binding"/>
    <property type="evidence" value="ECO:0007669"/>
    <property type="project" value="TreeGrafter"/>
</dbReference>
<dbReference type="InterPro" id="IPR036638">
    <property type="entry name" value="HLH_DNA-bd_sf"/>
</dbReference>
<dbReference type="PANTHER" id="PTHR19290:SF171">
    <property type="entry name" value="NEUROGENIN-2"/>
    <property type="match status" value="1"/>
</dbReference>
<organism evidence="11 12">
    <name type="scientific">Knipowitschia caucasica</name>
    <name type="common">Caucasian dwarf goby</name>
    <name type="synonym">Pomatoschistus caucasicus</name>
    <dbReference type="NCBI Taxonomy" id="637954"/>
    <lineage>
        <taxon>Eukaryota</taxon>
        <taxon>Metazoa</taxon>
        <taxon>Chordata</taxon>
        <taxon>Craniata</taxon>
        <taxon>Vertebrata</taxon>
        <taxon>Euteleostomi</taxon>
        <taxon>Actinopterygii</taxon>
        <taxon>Neopterygii</taxon>
        <taxon>Teleostei</taxon>
        <taxon>Neoteleostei</taxon>
        <taxon>Acanthomorphata</taxon>
        <taxon>Gobiaria</taxon>
        <taxon>Gobiiformes</taxon>
        <taxon>Gobioidei</taxon>
        <taxon>Gobiidae</taxon>
        <taxon>Gobiinae</taxon>
        <taxon>Knipowitschia</taxon>
    </lineage>
</organism>
<proteinExistence type="predicted"/>
<dbReference type="GO" id="GO:0046983">
    <property type="term" value="F:protein dimerization activity"/>
    <property type="evidence" value="ECO:0007669"/>
    <property type="project" value="InterPro"/>
</dbReference>
<evidence type="ECO:0000256" key="3">
    <source>
        <dbReference type="ARBA" id="ARBA00022782"/>
    </source>
</evidence>
<keyword evidence="2" id="KW-0217">Developmental protein</keyword>
<name>A0AAV2KF55_KNICA</name>
<feature type="compositionally biased region" description="Basic and acidic residues" evidence="9">
    <location>
        <begin position="199"/>
        <end position="208"/>
    </location>
</feature>
<dbReference type="EMBL" id="OZ035839">
    <property type="protein sequence ID" value="CAL1586822.1"/>
    <property type="molecule type" value="Genomic_DNA"/>
</dbReference>
<evidence type="ECO:0000256" key="2">
    <source>
        <dbReference type="ARBA" id="ARBA00022473"/>
    </source>
</evidence>
<feature type="region of interest" description="Disordered" evidence="9">
    <location>
        <begin position="1"/>
        <end position="79"/>
    </location>
</feature>
<dbReference type="Pfam" id="PF00010">
    <property type="entry name" value="HLH"/>
    <property type="match status" value="1"/>
</dbReference>
<dbReference type="GO" id="GO:0005634">
    <property type="term" value="C:nucleus"/>
    <property type="evidence" value="ECO:0007669"/>
    <property type="project" value="TreeGrafter"/>
</dbReference>
<sequence>MVKTEKISNFSNEAPKAAERRQTWQLSSSLLPQPLTDPPSRTPDSVQTEENPAQNESLEHAPFNSPACSGTLLTPAPGPPLRHESAFMWAYPPVGGAELGAGGGPLWLTYKRTEAGRVPQAQARAASSHSAHETCARADRAARAHTSDRLCPSAAGVSDLPVSSRCPLGVFTVSSRCPAMESVFDVDSNSCDMYAHSDEERVHVEPEQKKRRRGRARGEPQVHVVKKNRRVKANDRERNRMHNLNDALDSLRRVLPAFPDETKLTKIETLRFAHNYIWALSETIRIADLHGPGSHPLTHALIQSPAWSHCSDSSSPSYSSPDSPEDYSPAEPGPGRPLTDSSSQRDHSSLQREYGSSQRTALERCRNNVASDSLLLFHWRPLLSASKTVPRKASKIVPRKASQTLPQKASQTLGPAHCSAPCR</sequence>
<accession>A0AAV2KF55</accession>
<comment type="subunit">
    <text evidence="1">Efficient DNA binding requires dimerization with another bHLH protein.</text>
</comment>
<dbReference type="GO" id="GO:0061564">
    <property type="term" value="P:axon development"/>
    <property type="evidence" value="ECO:0007669"/>
    <property type="project" value="TreeGrafter"/>
</dbReference>
<evidence type="ECO:0000256" key="7">
    <source>
        <dbReference type="ARBA" id="ARBA00023163"/>
    </source>
</evidence>
<reference evidence="11 12" key="1">
    <citation type="submission" date="2024-04" db="EMBL/GenBank/DDBJ databases">
        <authorList>
            <person name="Waldvogel A.-M."/>
            <person name="Schoenle A."/>
        </authorList>
    </citation>
    <scope>NUCLEOTIDE SEQUENCE [LARGE SCALE GENOMIC DNA]</scope>
</reference>
<evidence type="ECO:0000256" key="4">
    <source>
        <dbReference type="ARBA" id="ARBA00022902"/>
    </source>
</evidence>
<feature type="compositionally biased region" description="Polar residues" evidence="9">
    <location>
        <begin position="42"/>
        <end position="56"/>
    </location>
</feature>
<dbReference type="SMART" id="SM00353">
    <property type="entry name" value="HLH"/>
    <property type="match status" value="1"/>
</dbReference>
<keyword evidence="4" id="KW-0524">Neurogenesis</keyword>
<keyword evidence="6" id="KW-0238">DNA-binding</keyword>
<evidence type="ECO:0000256" key="5">
    <source>
        <dbReference type="ARBA" id="ARBA00023015"/>
    </source>
</evidence>
<evidence type="ECO:0000259" key="10">
    <source>
        <dbReference type="PROSITE" id="PS50888"/>
    </source>
</evidence>
<keyword evidence="8" id="KW-0539">Nucleus</keyword>
<dbReference type="PROSITE" id="PS50888">
    <property type="entry name" value="BHLH"/>
    <property type="match status" value="1"/>
</dbReference>
<dbReference type="GO" id="GO:0000981">
    <property type="term" value="F:DNA-binding transcription factor activity, RNA polymerase II-specific"/>
    <property type="evidence" value="ECO:0007669"/>
    <property type="project" value="TreeGrafter"/>
</dbReference>
<evidence type="ECO:0000256" key="1">
    <source>
        <dbReference type="ARBA" id="ARBA00011571"/>
    </source>
</evidence>
<evidence type="ECO:0000313" key="12">
    <source>
        <dbReference type="Proteomes" id="UP001497482"/>
    </source>
</evidence>
<feature type="region of interest" description="Disordered" evidence="9">
    <location>
        <begin position="199"/>
        <end position="220"/>
    </location>
</feature>
<dbReference type="InterPro" id="IPR050359">
    <property type="entry name" value="bHLH_transcription_factors"/>
</dbReference>
<keyword evidence="3" id="KW-0221">Differentiation</keyword>
<gene>
    <name evidence="11" type="ORF">KC01_LOCUS16811</name>
</gene>
<dbReference type="SUPFAM" id="SSF47459">
    <property type="entry name" value="HLH, helix-loop-helix DNA-binding domain"/>
    <property type="match status" value="1"/>
</dbReference>
<evidence type="ECO:0000256" key="8">
    <source>
        <dbReference type="ARBA" id="ARBA00023242"/>
    </source>
</evidence>
<feature type="compositionally biased region" description="Low complexity" evidence="9">
    <location>
        <begin position="310"/>
        <end position="330"/>
    </location>
</feature>
<dbReference type="Proteomes" id="UP001497482">
    <property type="component" value="Chromosome 17"/>
</dbReference>
<dbReference type="GO" id="GO:0007423">
    <property type="term" value="P:sensory organ development"/>
    <property type="evidence" value="ECO:0007669"/>
    <property type="project" value="TreeGrafter"/>
</dbReference>
<protein>
    <recommendedName>
        <fullName evidence="10">BHLH domain-containing protein</fullName>
    </recommendedName>
</protein>
<dbReference type="InterPro" id="IPR011598">
    <property type="entry name" value="bHLH_dom"/>
</dbReference>
<dbReference type="GO" id="GO:0045944">
    <property type="term" value="P:positive regulation of transcription by RNA polymerase II"/>
    <property type="evidence" value="ECO:0007669"/>
    <property type="project" value="TreeGrafter"/>
</dbReference>
<dbReference type="Gene3D" id="4.10.280.10">
    <property type="entry name" value="Helix-loop-helix DNA-binding domain"/>
    <property type="match status" value="1"/>
</dbReference>
<dbReference type="AlphaFoldDB" id="A0AAV2KF55"/>
<evidence type="ECO:0000313" key="11">
    <source>
        <dbReference type="EMBL" id="CAL1586822.1"/>
    </source>
</evidence>
<feature type="compositionally biased region" description="Polar residues" evidence="9">
    <location>
        <begin position="401"/>
        <end position="413"/>
    </location>
</feature>
<feature type="domain" description="BHLH" evidence="10">
    <location>
        <begin position="228"/>
        <end position="280"/>
    </location>
</feature>
<keyword evidence="12" id="KW-1185">Reference proteome</keyword>
<evidence type="ECO:0000256" key="9">
    <source>
        <dbReference type="SAM" id="MobiDB-lite"/>
    </source>
</evidence>
<dbReference type="GO" id="GO:0030900">
    <property type="term" value="P:forebrain development"/>
    <property type="evidence" value="ECO:0007669"/>
    <property type="project" value="TreeGrafter"/>
</dbReference>
<feature type="compositionally biased region" description="Basic residues" evidence="9">
    <location>
        <begin position="389"/>
        <end position="398"/>
    </location>
</feature>
<evidence type="ECO:0000256" key="6">
    <source>
        <dbReference type="ARBA" id="ARBA00023125"/>
    </source>
</evidence>
<keyword evidence="7" id="KW-0804">Transcription</keyword>
<feature type="region of interest" description="Disordered" evidence="9">
    <location>
        <begin position="310"/>
        <end position="361"/>
    </location>
</feature>
<feature type="region of interest" description="Disordered" evidence="9">
    <location>
        <begin position="388"/>
        <end position="423"/>
    </location>
</feature>